<proteinExistence type="inferred from homology"/>
<keyword evidence="3" id="KW-0808">Transferase</keyword>
<dbReference type="EMBL" id="CP025611">
    <property type="protein sequence ID" value="AUN31911.1"/>
    <property type="molecule type" value="Genomic_DNA"/>
</dbReference>
<dbReference type="InterPro" id="IPR036868">
    <property type="entry name" value="TusA-like_sf"/>
</dbReference>
<accession>A0A2K9NFN8</accession>
<sequence length="81" mass="8487">MQADVTLDCSGLKCPMPVLRAAKALRGMIAGQVLSVTATDKAAPKDFQTFCAEGGHALLSTDVLGDTPQGQLVRFIIRRGG</sequence>
<dbReference type="GO" id="GO:0016740">
    <property type="term" value="F:transferase activity"/>
    <property type="evidence" value="ECO:0007669"/>
    <property type="project" value="UniProtKB-KW"/>
</dbReference>
<feature type="domain" description="UPF0033" evidence="2">
    <location>
        <begin position="7"/>
        <end position="31"/>
    </location>
</feature>
<dbReference type="OrthoDB" id="9797551at2"/>
<dbReference type="Proteomes" id="UP000234752">
    <property type="component" value="Chromosome eg_1"/>
</dbReference>
<dbReference type="SUPFAM" id="SSF64307">
    <property type="entry name" value="SirA-like"/>
    <property type="match status" value="1"/>
</dbReference>
<keyword evidence="4" id="KW-1185">Reference proteome</keyword>
<dbReference type="PANTHER" id="PTHR33279">
    <property type="entry name" value="SULFUR CARRIER PROTEIN YEDF-RELATED"/>
    <property type="match status" value="1"/>
</dbReference>
<dbReference type="Gene3D" id="3.30.110.40">
    <property type="entry name" value="TusA-like domain"/>
    <property type="match status" value="1"/>
</dbReference>
<dbReference type="PROSITE" id="PS01148">
    <property type="entry name" value="UPF0033"/>
    <property type="match status" value="1"/>
</dbReference>
<dbReference type="AlphaFoldDB" id="A0A2K9NFN8"/>
<dbReference type="PANTHER" id="PTHR33279:SF6">
    <property type="entry name" value="SULFUR CARRIER PROTEIN YEDF-RELATED"/>
    <property type="match status" value="1"/>
</dbReference>
<comment type="similarity">
    <text evidence="1">Belongs to the sulfur carrier protein TusA family.</text>
</comment>
<dbReference type="CDD" id="cd00291">
    <property type="entry name" value="SirA_YedF_YeeD"/>
    <property type="match status" value="1"/>
</dbReference>
<evidence type="ECO:0000313" key="3">
    <source>
        <dbReference type="EMBL" id="AUN31911.1"/>
    </source>
</evidence>
<organism evidence="3 4">
    <name type="scientific">Niveispirillum cyanobacteriorum</name>
    <dbReference type="NCBI Taxonomy" id="1612173"/>
    <lineage>
        <taxon>Bacteria</taxon>
        <taxon>Pseudomonadati</taxon>
        <taxon>Pseudomonadota</taxon>
        <taxon>Alphaproteobacteria</taxon>
        <taxon>Rhodospirillales</taxon>
        <taxon>Azospirillaceae</taxon>
        <taxon>Niveispirillum</taxon>
    </lineage>
</organism>
<dbReference type="KEGG" id="ncb:C0V82_15835"/>
<evidence type="ECO:0000313" key="4">
    <source>
        <dbReference type="Proteomes" id="UP000234752"/>
    </source>
</evidence>
<gene>
    <name evidence="3" type="ORF">C0V82_15835</name>
</gene>
<dbReference type="InterPro" id="IPR001455">
    <property type="entry name" value="TusA-like"/>
</dbReference>
<evidence type="ECO:0000256" key="1">
    <source>
        <dbReference type="ARBA" id="ARBA00008984"/>
    </source>
</evidence>
<name>A0A2K9NFN8_9PROT</name>
<reference evidence="3 4" key="1">
    <citation type="submission" date="2017-12" db="EMBL/GenBank/DDBJ databases">
        <title>Genomes of bacteria within cyanobacterial aggregates.</title>
        <authorList>
            <person name="Cai H."/>
        </authorList>
    </citation>
    <scope>NUCLEOTIDE SEQUENCE [LARGE SCALE GENOMIC DNA]</scope>
    <source>
        <strain evidence="3 4">TH16</strain>
    </source>
</reference>
<evidence type="ECO:0000259" key="2">
    <source>
        <dbReference type="PROSITE" id="PS01148"/>
    </source>
</evidence>
<protein>
    <submittedName>
        <fullName evidence="3">Sulfurtransferase TusA family protein</fullName>
    </submittedName>
</protein>
<dbReference type="Pfam" id="PF01206">
    <property type="entry name" value="TusA"/>
    <property type="match status" value="1"/>
</dbReference>